<dbReference type="Gene3D" id="2.120.10.80">
    <property type="entry name" value="Kelch-type beta propeller"/>
    <property type="match status" value="2"/>
</dbReference>
<accession>A0A9P4J9C5</accession>
<evidence type="ECO:0000256" key="3">
    <source>
        <dbReference type="SAM" id="MobiDB-lite"/>
    </source>
</evidence>
<dbReference type="InterPro" id="IPR015915">
    <property type="entry name" value="Kelch-typ_b-propeller"/>
</dbReference>
<dbReference type="AlphaFoldDB" id="A0A9P4J9C5"/>
<reference evidence="4" key="1">
    <citation type="journal article" date="2020" name="Stud. Mycol.">
        <title>101 Dothideomycetes genomes: a test case for predicting lifestyles and emergence of pathogens.</title>
        <authorList>
            <person name="Haridas S."/>
            <person name="Albert R."/>
            <person name="Binder M."/>
            <person name="Bloem J."/>
            <person name="Labutti K."/>
            <person name="Salamov A."/>
            <person name="Andreopoulos B."/>
            <person name="Baker S."/>
            <person name="Barry K."/>
            <person name="Bills G."/>
            <person name="Bluhm B."/>
            <person name="Cannon C."/>
            <person name="Castanera R."/>
            <person name="Culley D."/>
            <person name="Daum C."/>
            <person name="Ezra D."/>
            <person name="Gonzalez J."/>
            <person name="Henrissat B."/>
            <person name="Kuo A."/>
            <person name="Liang C."/>
            <person name="Lipzen A."/>
            <person name="Lutzoni F."/>
            <person name="Magnuson J."/>
            <person name="Mondo S."/>
            <person name="Nolan M."/>
            <person name="Ohm R."/>
            <person name="Pangilinan J."/>
            <person name="Park H.-J."/>
            <person name="Ramirez L."/>
            <person name="Alfaro M."/>
            <person name="Sun H."/>
            <person name="Tritt A."/>
            <person name="Yoshinaga Y."/>
            <person name="Zwiers L.-H."/>
            <person name="Turgeon B."/>
            <person name="Goodwin S."/>
            <person name="Spatafora J."/>
            <person name="Crous P."/>
            <person name="Grigoriev I."/>
        </authorList>
    </citation>
    <scope>NUCLEOTIDE SEQUENCE</scope>
    <source>
        <strain evidence="4">CBS 260.36</strain>
    </source>
</reference>
<evidence type="ECO:0000313" key="5">
    <source>
        <dbReference type="Proteomes" id="UP000799439"/>
    </source>
</evidence>
<organism evidence="4 5">
    <name type="scientific">Myriangium duriaei CBS 260.36</name>
    <dbReference type="NCBI Taxonomy" id="1168546"/>
    <lineage>
        <taxon>Eukaryota</taxon>
        <taxon>Fungi</taxon>
        <taxon>Dikarya</taxon>
        <taxon>Ascomycota</taxon>
        <taxon>Pezizomycotina</taxon>
        <taxon>Dothideomycetes</taxon>
        <taxon>Dothideomycetidae</taxon>
        <taxon>Myriangiales</taxon>
        <taxon>Myriangiaceae</taxon>
        <taxon>Myriangium</taxon>
    </lineage>
</organism>
<protein>
    <submittedName>
        <fullName evidence="4">Kelch repeat protein</fullName>
    </submittedName>
</protein>
<keyword evidence="1" id="KW-0677">Repeat</keyword>
<dbReference type="PANTHER" id="PTHR47435">
    <property type="entry name" value="KELCH REPEAT PROTEIN (AFU_ORTHOLOGUE AFUA_5G12780)"/>
    <property type="match status" value="1"/>
</dbReference>
<name>A0A9P4J9C5_9PEZI</name>
<proteinExistence type="predicted"/>
<gene>
    <name evidence="4" type="ORF">K461DRAFT_220875</name>
</gene>
<dbReference type="OrthoDB" id="10250130at2759"/>
<evidence type="ECO:0000256" key="1">
    <source>
        <dbReference type="ARBA" id="ARBA00022737"/>
    </source>
</evidence>
<evidence type="ECO:0000256" key="2">
    <source>
        <dbReference type="ARBA" id="ARBA00023004"/>
    </source>
</evidence>
<evidence type="ECO:0000313" key="4">
    <source>
        <dbReference type="EMBL" id="KAF2155530.1"/>
    </source>
</evidence>
<comment type="caution">
    <text evidence="4">The sequence shown here is derived from an EMBL/GenBank/DDBJ whole genome shotgun (WGS) entry which is preliminary data.</text>
</comment>
<sequence length="324" mass="34826">MKATWTKIAQASALQRSSHTVSSISNKIYVFGGELLPRKPRDNDLHTLEPDLNTLNPSGSKPSPRVGSATTTLDGKLFLFSGRGGEHMAPVDEQGGLHQYDPAQNAWTLLRPSGDSFPQARSYHSMASDGQDTIFVHAGCPEKGRLSDLWAYSLASSTWKQLHNAPDPARGGTSIAFADGKLYRMNGFDGQTEQGGSLDVYDPVQDSWSTINYKADGASGPGPRSVSVLVPVHIEGKTFLVTMFGESDPSSLGHMGAGKMLNDVWIFSLDEHAWSKIDINGGSPAPRGWFDADALHLHGRPAIAVGGGLDASNERLDDFCVLSF</sequence>
<keyword evidence="2" id="KW-0408">Iron</keyword>
<dbReference type="SUPFAM" id="SSF117281">
    <property type="entry name" value="Kelch motif"/>
    <property type="match status" value="1"/>
</dbReference>
<feature type="region of interest" description="Disordered" evidence="3">
    <location>
        <begin position="41"/>
        <end position="70"/>
    </location>
</feature>
<dbReference type="EMBL" id="ML996082">
    <property type="protein sequence ID" value="KAF2155530.1"/>
    <property type="molecule type" value="Genomic_DNA"/>
</dbReference>
<dbReference type="Proteomes" id="UP000799439">
    <property type="component" value="Unassembled WGS sequence"/>
</dbReference>
<keyword evidence="5" id="KW-1185">Reference proteome</keyword>
<dbReference type="Pfam" id="PF24681">
    <property type="entry name" value="Kelch_KLHDC2_KLHL20_DRC7"/>
    <property type="match status" value="1"/>
</dbReference>
<dbReference type="GO" id="GO:0019760">
    <property type="term" value="P:glucosinolate metabolic process"/>
    <property type="evidence" value="ECO:0007669"/>
    <property type="project" value="UniProtKB-ARBA"/>
</dbReference>
<dbReference type="PANTHER" id="PTHR47435:SF4">
    <property type="entry name" value="KELCH REPEAT PROTEIN (AFU_ORTHOLOGUE AFUA_5G12780)"/>
    <property type="match status" value="1"/>
</dbReference>